<name>A0ABN4RBX3_9BACL</name>
<organism evidence="2 3">
    <name type="scientific">Planococcus antarcticus DSM 14505</name>
    <dbReference type="NCBI Taxonomy" id="1185653"/>
    <lineage>
        <taxon>Bacteria</taxon>
        <taxon>Bacillati</taxon>
        <taxon>Bacillota</taxon>
        <taxon>Bacilli</taxon>
        <taxon>Bacillales</taxon>
        <taxon>Caryophanaceae</taxon>
        <taxon>Planococcus</taxon>
    </lineage>
</organism>
<reference evidence="2" key="1">
    <citation type="submission" date="2016-10" db="EMBL/GenBank/DDBJ databases">
        <authorList>
            <person name="See-Too W.S."/>
        </authorList>
    </citation>
    <scope>NUCLEOTIDE SEQUENCE</scope>
    <source>
        <strain evidence="2">DSM 14505</strain>
    </source>
</reference>
<accession>A0ABN4RBX3</accession>
<evidence type="ECO:0000313" key="2">
    <source>
        <dbReference type="EMBL" id="ANU09574.1"/>
    </source>
</evidence>
<keyword evidence="3" id="KW-1185">Reference proteome</keyword>
<gene>
    <name evidence="2" type="ORF">BBH88_04285</name>
</gene>
<keyword evidence="1" id="KW-0812">Transmembrane</keyword>
<dbReference type="EMBL" id="CP016534">
    <property type="protein sequence ID" value="ANU09574.1"/>
    <property type="molecule type" value="Genomic_DNA"/>
</dbReference>
<sequence length="91" mass="10128">MQSIATSKPALHEFCLTLTIELRLSSDILSFKGKSLAYGFIILYPMFVFHPANFRQVCWQKAGSKNNRPLIGTVISAVGLLTSMFSLPESF</sequence>
<proteinExistence type="predicted"/>
<evidence type="ECO:0000256" key="1">
    <source>
        <dbReference type="SAM" id="Phobius"/>
    </source>
</evidence>
<protein>
    <submittedName>
        <fullName evidence="2">Uncharacterized protein</fullName>
    </submittedName>
</protein>
<feature type="transmembrane region" description="Helical" evidence="1">
    <location>
        <begin position="70"/>
        <end position="87"/>
    </location>
</feature>
<dbReference type="Proteomes" id="UP000092661">
    <property type="component" value="Chromosome"/>
</dbReference>
<keyword evidence="1" id="KW-0472">Membrane</keyword>
<feature type="transmembrane region" description="Helical" evidence="1">
    <location>
        <begin position="36"/>
        <end position="58"/>
    </location>
</feature>
<keyword evidence="1" id="KW-1133">Transmembrane helix</keyword>
<evidence type="ECO:0000313" key="3">
    <source>
        <dbReference type="Proteomes" id="UP000092661"/>
    </source>
</evidence>